<evidence type="ECO:0000313" key="2">
    <source>
        <dbReference type="EMBL" id="KAK4515073.1"/>
    </source>
</evidence>
<dbReference type="RefSeq" id="XP_064681739.1">
    <property type="nucleotide sequence ID" value="XM_064822053.1"/>
</dbReference>
<evidence type="ECO:0000313" key="3">
    <source>
        <dbReference type="Proteomes" id="UP001304243"/>
    </source>
</evidence>
<gene>
    <name evidence="2" type="ORF">ATC70_002683</name>
</gene>
<keyword evidence="3" id="KW-1185">Reference proteome</keyword>
<reference evidence="2 3" key="1">
    <citation type="submission" date="2022-11" db="EMBL/GenBank/DDBJ databases">
        <title>Mucor velutinosus strain NIH1002 WGS.</title>
        <authorList>
            <person name="Subramanian P."/>
            <person name="Mullikin J.C."/>
            <person name="Segre J.A."/>
            <person name="Zelazny A.M."/>
        </authorList>
    </citation>
    <scope>NUCLEOTIDE SEQUENCE [LARGE SCALE GENOMIC DNA]</scope>
    <source>
        <strain evidence="2 3">NIH1002</strain>
    </source>
</reference>
<name>A0AAN7DDA8_9FUNG</name>
<protein>
    <submittedName>
        <fullName evidence="2">Uncharacterized protein</fullName>
    </submittedName>
</protein>
<comment type="caution">
    <text evidence="2">The sequence shown here is derived from an EMBL/GenBank/DDBJ whole genome shotgun (WGS) entry which is preliminary data.</text>
</comment>
<accession>A0AAN7DDA8</accession>
<feature type="region of interest" description="Disordered" evidence="1">
    <location>
        <begin position="1"/>
        <end position="29"/>
    </location>
</feature>
<feature type="compositionally biased region" description="Basic and acidic residues" evidence="1">
    <location>
        <begin position="8"/>
        <end position="19"/>
    </location>
</feature>
<dbReference type="Proteomes" id="UP001304243">
    <property type="component" value="Unassembled WGS sequence"/>
</dbReference>
<evidence type="ECO:0000256" key="1">
    <source>
        <dbReference type="SAM" id="MobiDB-lite"/>
    </source>
</evidence>
<dbReference type="AlphaFoldDB" id="A0AAN7DDA8"/>
<feature type="compositionally biased region" description="Polar residues" evidence="1">
    <location>
        <begin position="73"/>
        <end position="86"/>
    </location>
</feature>
<dbReference type="GeneID" id="89946385"/>
<feature type="region of interest" description="Disordered" evidence="1">
    <location>
        <begin position="67"/>
        <end position="123"/>
    </location>
</feature>
<sequence length="123" mass="13347">MRGQPQGRGERTPTGENTHRTSSLHRYDEEIDYTLPPYSEVPPPPTYTKVISPDGDIQIDQSEHVLTSAPEASLQSRSSVTTATQDACNANNEAVNEENASRVENSGGVNSDSLNPPPRSGRQ</sequence>
<organism evidence="2 3">
    <name type="scientific">Mucor velutinosus</name>
    <dbReference type="NCBI Taxonomy" id="708070"/>
    <lineage>
        <taxon>Eukaryota</taxon>
        <taxon>Fungi</taxon>
        <taxon>Fungi incertae sedis</taxon>
        <taxon>Mucoromycota</taxon>
        <taxon>Mucoromycotina</taxon>
        <taxon>Mucoromycetes</taxon>
        <taxon>Mucorales</taxon>
        <taxon>Mucorineae</taxon>
        <taxon>Mucoraceae</taxon>
        <taxon>Mucor</taxon>
    </lineage>
</organism>
<feature type="compositionally biased region" description="Low complexity" evidence="1">
    <location>
        <begin position="87"/>
        <end position="106"/>
    </location>
</feature>
<dbReference type="EMBL" id="JASEJX010000015">
    <property type="protein sequence ID" value="KAK4515073.1"/>
    <property type="molecule type" value="Genomic_DNA"/>
</dbReference>
<proteinExistence type="predicted"/>